<dbReference type="Gene3D" id="1.10.8.60">
    <property type="match status" value="1"/>
</dbReference>
<evidence type="ECO:0000256" key="3">
    <source>
        <dbReference type="ARBA" id="ARBA00022705"/>
    </source>
</evidence>
<feature type="domain" description="AAA lid" evidence="9">
    <location>
        <begin position="32"/>
        <end position="69"/>
    </location>
</feature>
<evidence type="ECO:0000256" key="7">
    <source>
        <dbReference type="RuleBase" id="RU365058"/>
    </source>
</evidence>
<dbReference type="GO" id="GO:0006270">
    <property type="term" value="P:DNA replication initiation"/>
    <property type="evidence" value="ECO:0007669"/>
    <property type="project" value="TreeGrafter"/>
</dbReference>
<name>A0A183J7L7_9BILA</name>
<dbReference type="WBParaSite" id="SBAD_0001226201-mRNA-1">
    <property type="protein sequence ID" value="SBAD_0001226201-mRNA-1"/>
    <property type="gene ID" value="SBAD_0001226201"/>
</dbReference>
<comment type="similarity">
    <text evidence="7">Belongs to the ORC1 family.</text>
</comment>
<keyword evidence="4" id="KW-0479">Metal-binding</keyword>
<dbReference type="GO" id="GO:0046872">
    <property type="term" value="F:metal ion binding"/>
    <property type="evidence" value="ECO:0007669"/>
    <property type="project" value="UniProtKB-KW"/>
</dbReference>
<keyword evidence="3 7" id="KW-0235">DNA replication</keyword>
<keyword evidence="6 7" id="KW-0539">Nucleus</keyword>
<keyword evidence="7" id="KW-0547">Nucleotide-binding</keyword>
<evidence type="ECO:0000256" key="2">
    <source>
        <dbReference type="ARBA" id="ARBA00006184"/>
    </source>
</evidence>
<dbReference type="GO" id="GO:0003688">
    <property type="term" value="F:DNA replication origin binding"/>
    <property type="evidence" value="ECO:0007669"/>
    <property type="project" value="TreeGrafter"/>
</dbReference>
<evidence type="ECO:0000256" key="4">
    <source>
        <dbReference type="ARBA" id="ARBA00022723"/>
    </source>
</evidence>
<organism evidence="10">
    <name type="scientific">Soboliphyme baturini</name>
    <dbReference type="NCBI Taxonomy" id="241478"/>
    <lineage>
        <taxon>Eukaryota</taxon>
        <taxon>Metazoa</taxon>
        <taxon>Ecdysozoa</taxon>
        <taxon>Nematoda</taxon>
        <taxon>Enoplea</taxon>
        <taxon>Dorylaimia</taxon>
        <taxon>Dioctophymatida</taxon>
        <taxon>Dioctophymatoidea</taxon>
        <taxon>Soboliphymatidae</taxon>
        <taxon>Soboliphyme</taxon>
    </lineage>
</organism>
<keyword evidence="7" id="KW-0067">ATP-binding</keyword>
<comment type="function">
    <text evidence="7">Component of the origin recognition complex (ORC) that binds origins of replication. DNA-binding is ATP-dependent, however specific DNA sequences that define origins of replication have not been identified so far. ORC is required to assemble the pre-replication complex necessary to initiate DNA replication.</text>
</comment>
<evidence type="ECO:0000259" key="8">
    <source>
        <dbReference type="Pfam" id="PF09079"/>
    </source>
</evidence>
<dbReference type="GO" id="GO:0033314">
    <property type="term" value="P:mitotic DNA replication checkpoint signaling"/>
    <property type="evidence" value="ECO:0007669"/>
    <property type="project" value="TreeGrafter"/>
</dbReference>
<evidence type="ECO:0000256" key="1">
    <source>
        <dbReference type="ARBA" id="ARBA00004123"/>
    </source>
</evidence>
<reference evidence="10" key="1">
    <citation type="submission" date="2016-06" db="UniProtKB">
        <authorList>
            <consortium name="WormBaseParasite"/>
        </authorList>
    </citation>
    <scope>IDENTIFICATION</scope>
</reference>
<dbReference type="SUPFAM" id="SSF46785">
    <property type="entry name" value="Winged helix' DNA-binding domain"/>
    <property type="match status" value="1"/>
</dbReference>
<protein>
    <recommendedName>
        <fullName evidence="7">Origin recognition complex subunit 1</fullName>
    </recommendedName>
</protein>
<keyword evidence="5 7" id="KW-0238">DNA-binding</keyword>
<dbReference type="InterPro" id="IPR050311">
    <property type="entry name" value="ORC1/CDC6"/>
</dbReference>
<evidence type="ECO:0000259" key="9">
    <source>
        <dbReference type="Pfam" id="PF17872"/>
    </source>
</evidence>
<comment type="subunit">
    <text evidence="7">ORC is composed of six subunits.</text>
</comment>
<comment type="subcellular location">
    <subcellularLocation>
        <location evidence="1 7">Nucleus</location>
    </subcellularLocation>
</comment>
<evidence type="ECO:0000256" key="6">
    <source>
        <dbReference type="ARBA" id="ARBA00023242"/>
    </source>
</evidence>
<dbReference type="SUPFAM" id="SSF52540">
    <property type="entry name" value="P-loop containing nucleoside triphosphate hydrolases"/>
    <property type="match status" value="1"/>
</dbReference>
<accession>A0A183J7L7</accession>
<dbReference type="GO" id="GO:0005664">
    <property type="term" value="C:nuclear origin of replication recognition complex"/>
    <property type="evidence" value="ECO:0007669"/>
    <property type="project" value="TreeGrafter"/>
</dbReference>
<evidence type="ECO:0000256" key="5">
    <source>
        <dbReference type="ARBA" id="ARBA00023125"/>
    </source>
</evidence>
<dbReference type="InterPro" id="IPR041083">
    <property type="entry name" value="AAA_lid_10"/>
</dbReference>
<dbReference type="Pfam" id="PF09079">
    <property type="entry name" value="WHD_Cdc6"/>
    <property type="match status" value="1"/>
</dbReference>
<dbReference type="InterPro" id="IPR015163">
    <property type="entry name" value="Cdc6_C"/>
</dbReference>
<dbReference type="InterPro" id="IPR036390">
    <property type="entry name" value="WH_DNA-bd_sf"/>
</dbReference>
<comment type="similarity">
    <text evidence="2">Belongs to the CDC6/cdc18 family.</text>
</comment>
<dbReference type="AlphaFoldDB" id="A0A183J7L7"/>
<feature type="domain" description="Cdc6 C-terminal" evidence="8">
    <location>
        <begin position="100"/>
        <end position="191"/>
    </location>
</feature>
<dbReference type="Gene3D" id="1.10.10.10">
    <property type="entry name" value="Winged helix-like DNA-binding domain superfamily/Winged helix DNA-binding domain"/>
    <property type="match status" value="1"/>
</dbReference>
<dbReference type="InterPro" id="IPR036388">
    <property type="entry name" value="WH-like_DNA-bd_sf"/>
</dbReference>
<proteinExistence type="inferred from homology"/>
<sequence length="197" mass="22224">LFKGLRRLLFSAYTHQQISEILRSRLIGLNGGVDSDAIQLAARKVAAVSGDVRRALEICRLAADISAKESGKKSTPRVILTISHIKEALKTMSENPKLQMIRNASEHEKLLLRSALAEYRRVGVEEFELSTTIRHYRDLCDSDGLNCLNRETLHRCVQNLIESGLFFASPGPQDYTRRLRFNINPEDIEYALKTVNG</sequence>
<dbReference type="GO" id="GO:0005524">
    <property type="term" value="F:ATP binding"/>
    <property type="evidence" value="ECO:0007669"/>
    <property type="project" value="UniProtKB-KW"/>
</dbReference>
<dbReference type="Pfam" id="PF17872">
    <property type="entry name" value="AAA_lid_10"/>
    <property type="match status" value="1"/>
</dbReference>
<dbReference type="PANTHER" id="PTHR10763:SF23">
    <property type="entry name" value="ORIGIN RECOGNITION COMPLEX SUBUNIT 1"/>
    <property type="match status" value="1"/>
</dbReference>
<dbReference type="PANTHER" id="PTHR10763">
    <property type="entry name" value="CELL DIVISION CONTROL PROTEIN 6-RELATED"/>
    <property type="match status" value="1"/>
</dbReference>
<dbReference type="InterPro" id="IPR027417">
    <property type="entry name" value="P-loop_NTPase"/>
</dbReference>
<evidence type="ECO:0000313" key="10">
    <source>
        <dbReference type="WBParaSite" id="SBAD_0001226201-mRNA-1"/>
    </source>
</evidence>